<dbReference type="Proteomes" id="UP000237000">
    <property type="component" value="Unassembled WGS sequence"/>
</dbReference>
<organism evidence="1 2">
    <name type="scientific">Trema orientale</name>
    <name type="common">Charcoal tree</name>
    <name type="synonym">Celtis orientalis</name>
    <dbReference type="NCBI Taxonomy" id="63057"/>
    <lineage>
        <taxon>Eukaryota</taxon>
        <taxon>Viridiplantae</taxon>
        <taxon>Streptophyta</taxon>
        <taxon>Embryophyta</taxon>
        <taxon>Tracheophyta</taxon>
        <taxon>Spermatophyta</taxon>
        <taxon>Magnoliopsida</taxon>
        <taxon>eudicotyledons</taxon>
        <taxon>Gunneridae</taxon>
        <taxon>Pentapetalae</taxon>
        <taxon>rosids</taxon>
        <taxon>fabids</taxon>
        <taxon>Rosales</taxon>
        <taxon>Cannabaceae</taxon>
        <taxon>Trema</taxon>
    </lineage>
</organism>
<proteinExistence type="predicted"/>
<keyword evidence="2" id="KW-1185">Reference proteome</keyword>
<comment type="caution">
    <text evidence="1">The sequence shown here is derived from an EMBL/GenBank/DDBJ whole genome shotgun (WGS) entry which is preliminary data.</text>
</comment>
<dbReference type="EMBL" id="JXTC01000228">
    <property type="protein sequence ID" value="PON80939.1"/>
    <property type="molecule type" value="Genomic_DNA"/>
</dbReference>
<protein>
    <submittedName>
        <fullName evidence="1">Uncharacterized protein</fullName>
    </submittedName>
</protein>
<dbReference type="AlphaFoldDB" id="A0A2P5E5X5"/>
<name>A0A2P5E5X5_TREOI</name>
<sequence>MCFSFSSQQPSMAAQTESFVVNFVGLYCKSDRTRMKFGGLVNRPGLLHQYMAMNRMTPSSVKAVLDLERSEVTMIQSPRYCVSVLIDLRALGTDFCWFFWSEMVIRRPCLV</sequence>
<accession>A0A2P5E5X5</accession>
<evidence type="ECO:0000313" key="2">
    <source>
        <dbReference type="Proteomes" id="UP000237000"/>
    </source>
</evidence>
<evidence type="ECO:0000313" key="1">
    <source>
        <dbReference type="EMBL" id="PON80939.1"/>
    </source>
</evidence>
<dbReference type="InParanoid" id="A0A2P5E5X5"/>
<reference evidence="2" key="1">
    <citation type="submission" date="2016-06" db="EMBL/GenBank/DDBJ databases">
        <title>Parallel loss of symbiosis genes in relatives of nitrogen-fixing non-legume Parasponia.</title>
        <authorList>
            <person name="Van Velzen R."/>
            <person name="Holmer R."/>
            <person name="Bu F."/>
            <person name="Rutten L."/>
            <person name="Van Zeijl A."/>
            <person name="Liu W."/>
            <person name="Santuari L."/>
            <person name="Cao Q."/>
            <person name="Sharma T."/>
            <person name="Shen D."/>
            <person name="Roswanjaya Y."/>
            <person name="Wardhani T."/>
            <person name="Kalhor M.S."/>
            <person name="Jansen J."/>
            <person name="Van den Hoogen J."/>
            <person name="Gungor B."/>
            <person name="Hartog M."/>
            <person name="Hontelez J."/>
            <person name="Verver J."/>
            <person name="Yang W.-C."/>
            <person name="Schijlen E."/>
            <person name="Repin R."/>
            <person name="Schilthuizen M."/>
            <person name="Schranz E."/>
            <person name="Heidstra R."/>
            <person name="Miyata K."/>
            <person name="Fedorova E."/>
            <person name="Kohlen W."/>
            <person name="Bisseling T."/>
            <person name="Smit S."/>
            <person name="Geurts R."/>
        </authorList>
    </citation>
    <scope>NUCLEOTIDE SEQUENCE [LARGE SCALE GENOMIC DNA]</scope>
    <source>
        <strain evidence="2">cv. RG33-2</strain>
    </source>
</reference>
<gene>
    <name evidence="1" type="ORF">TorRG33x02_232720</name>
</gene>